<evidence type="ECO:0000256" key="7">
    <source>
        <dbReference type="ARBA" id="ARBA00023002"/>
    </source>
</evidence>
<keyword evidence="4" id="KW-0812">Transmembrane</keyword>
<evidence type="ECO:0000256" key="5">
    <source>
        <dbReference type="ARBA" id="ARBA00022723"/>
    </source>
</evidence>
<comment type="similarity">
    <text evidence="2">Belongs to the cytochrome P450 family.</text>
</comment>
<reference evidence="12" key="1">
    <citation type="submission" date="2019-10" db="EMBL/GenBank/DDBJ databases">
        <authorList>
            <person name="Zhang R."/>
            <person name="Pan Y."/>
            <person name="Wang J."/>
            <person name="Ma R."/>
            <person name="Yu S."/>
        </authorList>
    </citation>
    <scope>NUCLEOTIDE SEQUENCE</scope>
    <source>
        <strain evidence="12">LA-IB0</strain>
        <tissue evidence="12">Leaf</tissue>
    </source>
</reference>
<accession>A0AAV6XW18</accession>
<dbReference type="GO" id="GO:0016705">
    <property type="term" value="F:oxidoreductase activity, acting on paired donors, with incorporation or reduction of molecular oxygen"/>
    <property type="evidence" value="ECO:0007669"/>
    <property type="project" value="InterPro"/>
</dbReference>
<evidence type="ECO:0008006" key="14">
    <source>
        <dbReference type="Google" id="ProtNLM"/>
    </source>
</evidence>
<dbReference type="GO" id="GO:0020037">
    <property type="term" value="F:heme binding"/>
    <property type="evidence" value="ECO:0007669"/>
    <property type="project" value="InterPro"/>
</dbReference>
<dbReference type="PRINTS" id="PR00463">
    <property type="entry name" value="EP450I"/>
</dbReference>
<evidence type="ECO:0000313" key="13">
    <source>
        <dbReference type="Proteomes" id="UP000826271"/>
    </source>
</evidence>
<proteinExistence type="inferred from homology"/>
<keyword evidence="7" id="KW-0560">Oxidoreductase</keyword>
<comment type="cofactor">
    <cofactor evidence="11">
        <name>heme</name>
        <dbReference type="ChEBI" id="CHEBI:30413"/>
    </cofactor>
</comment>
<dbReference type="Pfam" id="PF00067">
    <property type="entry name" value="p450"/>
    <property type="match status" value="1"/>
</dbReference>
<keyword evidence="8 11" id="KW-0408">Iron</keyword>
<protein>
    <recommendedName>
        <fullName evidence="14">Cytochrome P450</fullName>
    </recommendedName>
</protein>
<feature type="binding site" description="axial binding residue" evidence="11">
    <location>
        <position position="220"/>
    </location>
    <ligand>
        <name>heme</name>
        <dbReference type="ChEBI" id="CHEBI:30413"/>
    </ligand>
    <ligandPart>
        <name>Fe</name>
        <dbReference type="ChEBI" id="CHEBI:18248"/>
    </ligandPart>
</feature>
<keyword evidence="10" id="KW-0472">Membrane</keyword>
<evidence type="ECO:0000256" key="9">
    <source>
        <dbReference type="ARBA" id="ARBA00023033"/>
    </source>
</evidence>
<sequence length="282" mass="31567">MTSNIIMRMVAGKRYFGEDDDNEEAKKFRGVMNEVITSTGVLNPADYFPVFGWIDYKGIEKNLARPEYYTDVVIKGIIVVMLLEGTDTSAVIIEWAMTVLLKHPEKLDKARAEVDNLVGNNRLINKSDLSSLPYLQNIILETFRLFPVAPMSLPHESSRDFKLGGYDIPRGTMLLANAWAIQRDPMVWSDDPTSFKPERFEVGKVGPTKVLQFGMGRRSCPSNGLAQRVVGLGLASLIQCFQWRRIDEALVDLIEGEGAIVLSKCVPLEAKCKARDVLLNVL</sequence>
<evidence type="ECO:0000256" key="4">
    <source>
        <dbReference type="ARBA" id="ARBA00022692"/>
    </source>
</evidence>
<dbReference type="Gene3D" id="1.10.630.10">
    <property type="entry name" value="Cytochrome P450"/>
    <property type="match status" value="1"/>
</dbReference>
<comment type="subcellular location">
    <subcellularLocation>
        <location evidence="1">Membrane</location>
        <topology evidence="1">Single-pass membrane protein</topology>
    </subcellularLocation>
</comment>
<dbReference type="AlphaFoldDB" id="A0AAV6XW18"/>
<keyword evidence="9" id="KW-0503">Monooxygenase</keyword>
<comment type="caution">
    <text evidence="12">The sequence shown here is derived from an EMBL/GenBank/DDBJ whole genome shotgun (WGS) entry which is preliminary data.</text>
</comment>
<dbReference type="InterPro" id="IPR050651">
    <property type="entry name" value="Plant_Cytochrome_P450_Monoox"/>
</dbReference>
<evidence type="ECO:0000256" key="11">
    <source>
        <dbReference type="PIRSR" id="PIRSR602401-1"/>
    </source>
</evidence>
<evidence type="ECO:0000256" key="1">
    <source>
        <dbReference type="ARBA" id="ARBA00004167"/>
    </source>
</evidence>
<evidence type="ECO:0000256" key="8">
    <source>
        <dbReference type="ARBA" id="ARBA00023004"/>
    </source>
</evidence>
<dbReference type="EMBL" id="WHWC01000004">
    <property type="protein sequence ID" value="KAG8384317.1"/>
    <property type="molecule type" value="Genomic_DNA"/>
</dbReference>
<gene>
    <name evidence="12" type="ORF">BUALT_Bualt04G0105700</name>
</gene>
<dbReference type="SUPFAM" id="SSF48264">
    <property type="entry name" value="Cytochrome P450"/>
    <property type="match status" value="1"/>
</dbReference>
<dbReference type="PRINTS" id="PR00385">
    <property type="entry name" value="P450"/>
</dbReference>
<keyword evidence="3 11" id="KW-0349">Heme</keyword>
<dbReference type="PANTHER" id="PTHR47947:SF62">
    <property type="entry name" value="CYTOCHROME P450, FAMILY 81, SUBFAMILY D, POLYPEPTIDE 5"/>
    <property type="match status" value="1"/>
</dbReference>
<name>A0AAV6XW18_9LAMI</name>
<dbReference type="PANTHER" id="PTHR47947">
    <property type="entry name" value="CYTOCHROME P450 82C3-RELATED"/>
    <property type="match status" value="1"/>
</dbReference>
<dbReference type="GO" id="GO:0016020">
    <property type="term" value="C:membrane"/>
    <property type="evidence" value="ECO:0007669"/>
    <property type="project" value="UniProtKB-SubCell"/>
</dbReference>
<keyword evidence="5 11" id="KW-0479">Metal-binding</keyword>
<dbReference type="InterPro" id="IPR002401">
    <property type="entry name" value="Cyt_P450_E_grp-I"/>
</dbReference>
<keyword evidence="13" id="KW-1185">Reference proteome</keyword>
<evidence type="ECO:0000313" key="12">
    <source>
        <dbReference type="EMBL" id="KAG8384317.1"/>
    </source>
</evidence>
<dbReference type="InterPro" id="IPR036396">
    <property type="entry name" value="Cyt_P450_sf"/>
</dbReference>
<organism evidence="12 13">
    <name type="scientific">Buddleja alternifolia</name>
    <dbReference type="NCBI Taxonomy" id="168488"/>
    <lineage>
        <taxon>Eukaryota</taxon>
        <taxon>Viridiplantae</taxon>
        <taxon>Streptophyta</taxon>
        <taxon>Embryophyta</taxon>
        <taxon>Tracheophyta</taxon>
        <taxon>Spermatophyta</taxon>
        <taxon>Magnoliopsida</taxon>
        <taxon>eudicotyledons</taxon>
        <taxon>Gunneridae</taxon>
        <taxon>Pentapetalae</taxon>
        <taxon>asterids</taxon>
        <taxon>lamiids</taxon>
        <taxon>Lamiales</taxon>
        <taxon>Scrophulariaceae</taxon>
        <taxon>Buddlejeae</taxon>
        <taxon>Buddleja</taxon>
    </lineage>
</organism>
<evidence type="ECO:0000256" key="2">
    <source>
        <dbReference type="ARBA" id="ARBA00010617"/>
    </source>
</evidence>
<evidence type="ECO:0000256" key="3">
    <source>
        <dbReference type="ARBA" id="ARBA00022617"/>
    </source>
</evidence>
<dbReference type="InterPro" id="IPR001128">
    <property type="entry name" value="Cyt_P450"/>
</dbReference>
<keyword evidence="6" id="KW-1133">Transmembrane helix</keyword>
<dbReference type="GO" id="GO:0005506">
    <property type="term" value="F:iron ion binding"/>
    <property type="evidence" value="ECO:0007669"/>
    <property type="project" value="InterPro"/>
</dbReference>
<dbReference type="Proteomes" id="UP000826271">
    <property type="component" value="Unassembled WGS sequence"/>
</dbReference>
<dbReference type="GO" id="GO:0004497">
    <property type="term" value="F:monooxygenase activity"/>
    <property type="evidence" value="ECO:0007669"/>
    <property type="project" value="UniProtKB-KW"/>
</dbReference>
<evidence type="ECO:0000256" key="6">
    <source>
        <dbReference type="ARBA" id="ARBA00022989"/>
    </source>
</evidence>
<evidence type="ECO:0000256" key="10">
    <source>
        <dbReference type="ARBA" id="ARBA00023136"/>
    </source>
</evidence>